<dbReference type="InterPro" id="IPR016024">
    <property type="entry name" value="ARM-type_fold"/>
</dbReference>
<evidence type="ECO:0000313" key="10">
    <source>
        <dbReference type="Proteomes" id="UP001152885"/>
    </source>
</evidence>
<dbReference type="SMART" id="SM01349">
    <property type="entry name" value="TOG"/>
    <property type="match status" value="1"/>
</dbReference>
<dbReference type="GO" id="GO:0051301">
    <property type="term" value="P:cell division"/>
    <property type="evidence" value="ECO:0007669"/>
    <property type="project" value="UniProtKB-KW"/>
</dbReference>
<feature type="compositionally biased region" description="Basic and acidic residues" evidence="7">
    <location>
        <begin position="529"/>
        <end position="543"/>
    </location>
</feature>
<dbReference type="GO" id="GO:0008017">
    <property type="term" value="F:microtubule binding"/>
    <property type="evidence" value="ECO:0007669"/>
    <property type="project" value="TreeGrafter"/>
</dbReference>
<dbReference type="AlphaFoldDB" id="A0A9W4TU84"/>
<keyword evidence="10" id="KW-1185">Reference proteome</keyword>
<dbReference type="PANTHER" id="PTHR21567">
    <property type="entry name" value="CLASP"/>
    <property type="match status" value="1"/>
</dbReference>
<dbReference type="InterPro" id="IPR024395">
    <property type="entry name" value="CLASP_N_dom"/>
</dbReference>
<evidence type="ECO:0000256" key="6">
    <source>
        <dbReference type="ARBA" id="ARBA00022776"/>
    </source>
</evidence>
<sequence>MSNLGISAEEILELFNDSNTNDNIKLDYINKLKTHIKKDSIDTKQVDIFLEIIIKGLDIHNLNISSISFNSLSYLIKRISVQDKSGKILRNQSLLILPILINKLYINSSKKALEDYWLSAPHEVEDALSEISFNNNNVNITIESVKWLNQVFTKISKKFNVSIFIPHILRSTNFHSGNKDLVQVVKVLFKNYYTSFPEAISNLQTEMDLNDVLVDIQKDLLATIRPAKNLPKKKPGVIKLEENGVYDDYNTDLQDLLTKVHCTLSTELKPLDVRGVDDLYNMFDSFSPCFESKETEINWKIREKNIVKIRNIIRGNAMDSYRSDLISCLKNLAHGLSKGAQSLRTTLCGHSCQLLKECAMILKHEFEPVAEILFPNLIRLCSSTKNITSTNANMTVCALYANLPYNQKLIQKILSALEEKNPQPRSYTGIWLQIIILRYGIDSSFLGSHESFVVESSNKVLSKLLKDANPKARQIAKDCYFCYSKIFPTEVDKLMKRLDSNTIKALERSQKTSAQTTRPSSQHKSSRTSIKEAILEKNKELREKQHRPPSRSTTDRSHSIPLPKVSRPLNPKPITRHERFSKPTTRASSWTSQLSSPIKPPIAKRVSSSIDLKQSPFLESKPTSSKSSPNKRVSNSSFDSHRDPIIEFLSSNDQSIISEGVGLLKYSIIGKVTLPEETKEVLQKLSNLHPQLLKPIFASGDSVFKKSSALFDPNDFIRICSFIFPNPDEKTLELITSCIEIPQFYQSSIYLLTCIIDAPRILGSQEFMTQMTNHKFEMTSFILTALSISLNKLSIEVVQFAALLNELIRSIKILKASSCYGLLSQLFCQLYSIDSENFMDISQATEETLKEEIESIVGIDTTMQIKRPLSKSLFDLTEVIPSRGQLKSSPKKISPKKFDDFTMIMPRKDTFMNNEVSQRPLKLVKAAPIIEQPKSEDLHFIEKSDPLRLISNKVQKISIYEDEKQESKPKKDKNWANFHFAKVLDNQSELNLNFNINVFEMECKKLITKPKDDLIIRNLILSIESLSSAPFEFREYFLSKGKLLLEDSLWEYFTRLNSLNYQQVANGLYLLTQLLKFNSEAINVTKVWMLLKETCINERLDSEIYFIWHEILLGFKVNFELQEIMLNYLEQSHLNTTISNLTMEYVSKCLYQENKLDTKKIYRIDEILSRLFNNKEVAIRKTATICYSNLVKNTTLSTESKEVLNKVKSKYPLAQQRLIEFYSHR</sequence>
<comment type="similarity">
    <text evidence="2">Belongs to the CLASP family.</text>
</comment>
<comment type="caution">
    <text evidence="9">The sequence shown here is derived from an EMBL/GenBank/DDBJ whole genome shotgun (WGS) entry which is preliminary data.</text>
</comment>
<protein>
    <recommendedName>
        <fullName evidence="3">Protein STU1</fullName>
    </recommendedName>
</protein>
<feature type="domain" description="TOG" evidence="8">
    <location>
        <begin position="272"/>
        <end position="519"/>
    </location>
</feature>
<dbReference type="InterPro" id="IPR034085">
    <property type="entry name" value="TOG"/>
</dbReference>
<keyword evidence="6" id="KW-0131">Cell cycle</keyword>
<dbReference type="Proteomes" id="UP001152885">
    <property type="component" value="Unassembled WGS sequence"/>
</dbReference>
<dbReference type="Gene3D" id="1.25.10.10">
    <property type="entry name" value="Leucine-rich Repeat Variant"/>
    <property type="match status" value="2"/>
</dbReference>
<dbReference type="GO" id="GO:0005876">
    <property type="term" value="C:spindle microtubule"/>
    <property type="evidence" value="ECO:0007669"/>
    <property type="project" value="TreeGrafter"/>
</dbReference>
<evidence type="ECO:0000256" key="5">
    <source>
        <dbReference type="ARBA" id="ARBA00022701"/>
    </source>
</evidence>
<dbReference type="EMBL" id="CANTUO010000001">
    <property type="protein sequence ID" value="CAI5756715.1"/>
    <property type="molecule type" value="Genomic_DNA"/>
</dbReference>
<evidence type="ECO:0000256" key="7">
    <source>
        <dbReference type="SAM" id="MobiDB-lite"/>
    </source>
</evidence>
<keyword evidence="6" id="KW-0498">Mitosis</keyword>
<dbReference type="GO" id="GO:0005881">
    <property type="term" value="C:cytoplasmic microtubule"/>
    <property type="evidence" value="ECO:0007669"/>
    <property type="project" value="TreeGrafter"/>
</dbReference>
<dbReference type="SUPFAM" id="SSF48371">
    <property type="entry name" value="ARM repeat"/>
    <property type="match status" value="1"/>
</dbReference>
<dbReference type="GO" id="GO:0090307">
    <property type="term" value="P:mitotic spindle assembly"/>
    <property type="evidence" value="ECO:0007669"/>
    <property type="project" value="TreeGrafter"/>
</dbReference>
<feature type="compositionally biased region" description="Polar residues" evidence="7">
    <location>
        <begin position="511"/>
        <end position="523"/>
    </location>
</feature>
<evidence type="ECO:0000256" key="1">
    <source>
        <dbReference type="ARBA" id="ARBA00004186"/>
    </source>
</evidence>
<evidence type="ECO:0000313" key="9">
    <source>
        <dbReference type="EMBL" id="CAI5756715.1"/>
    </source>
</evidence>
<proteinExistence type="inferred from homology"/>
<dbReference type="GO" id="GO:0060172">
    <property type="term" value="P:astral microtubule depolymerization"/>
    <property type="evidence" value="ECO:0007669"/>
    <property type="project" value="TreeGrafter"/>
</dbReference>
<reference evidence="9" key="1">
    <citation type="submission" date="2022-12" db="EMBL/GenBank/DDBJ databases">
        <authorList>
            <person name="Brejova B."/>
        </authorList>
    </citation>
    <scope>NUCLEOTIDE SEQUENCE</scope>
</reference>
<dbReference type="GO" id="GO:0005815">
    <property type="term" value="C:microtubule organizing center"/>
    <property type="evidence" value="ECO:0007669"/>
    <property type="project" value="TreeGrafter"/>
</dbReference>
<comment type="subcellular location">
    <subcellularLocation>
        <location evidence="1">Cytoplasm</location>
        <location evidence="1">Cytoskeleton</location>
        <location evidence="1">Spindle</location>
    </subcellularLocation>
</comment>
<feature type="compositionally biased region" description="Polar residues" evidence="7">
    <location>
        <begin position="582"/>
        <end position="596"/>
    </location>
</feature>
<name>A0A9W4TU84_9ASCO</name>
<evidence type="ECO:0000256" key="2">
    <source>
        <dbReference type="ARBA" id="ARBA00009549"/>
    </source>
</evidence>
<evidence type="ECO:0000256" key="4">
    <source>
        <dbReference type="ARBA" id="ARBA00022618"/>
    </source>
</evidence>
<organism evidence="9 10">
    <name type="scientific">Candida verbasci</name>
    <dbReference type="NCBI Taxonomy" id="1227364"/>
    <lineage>
        <taxon>Eukaryota</taxon>
        <taxon>Fungi</taxon>
        <taxon>Dikarya</taxon>
        <taxon>Ascomycota</taxon>
        <taxon>Saccharomycotina</taxon>
        <taxon>Pichiomycetes</taxon>
        <taxon>Debaryomycetaceae</taxon>
        <taxon>Candida/Lodderomyces clade</taxon>
        <taxon>Candida</taxon>
    </lineage>
</organism>
<dbReference type="Pfam" id="PF12348">
    <property type="entry name" value="CLASP_N"/>
    <property type="match status" value="1"/>
</dbReference>
<keyword evidence="5" id="KW-0493">Microtubule</keyword>
<evidence type="ECO:0000256" key="3">
    <source>
        <dbReference type="ARBA" id="ARBA00016012"/>
    </source>
</evidence>
<dbReference type="PANTHER" id="PTHR21567:SF9">
    <property type="entry name" value="CLIP-ASSOCIATING PROTEIN"/>
    <property type="match status" value="1"/>
</dbReference>
<dbReference type="GO" id="GO:1990023">
    <property type="term" value="C:mitotic spindle midzone"/>
    <property type="evidence" value="ECO:0007669"/>
    <property type="project" value="TreeGrafter"/>
</dbReference>
<evidence type="ECO:0000259" key="8">
    <source>
        <dbReference type="SMART" id="SM01349"/>
    </source>
</evidence>
<dbReference type="InterPro" id="IPR011989">
    <property type="entry name" value="ARM-like"/>
</dbReference>
<keyword evidence="4" id="KW-0132">Cell division</keyword>
<feature type="region of interest" description="Disordered" evidence="7">
    <location>
        <begin position="506"/>
        <end position="638"/>
    </location>
</feature>
<accession>A0A9W4TU84</accession>
<gene>
    <name evidence="9" type="ORF">CANVERA_P1233</name>
</gene>
<dbReference type="OrthoDB" id="46159at2759"/>